<proteinExistence type="predicted"/>
<reference evidence="3" key="1">
    <citation type="journal article" date="2016" name="Nat. Genet.">
        <title>A high-quality carrot genome assembly provides new insights into carotenoid accumulation and asterid genome evolution.</title>
        <authorList>
            <person name="Iorizzo M."/>
            <person name="Ellison S."/>
            <person name="Senalik D."/>
            <person name="Zeng P."/>
            <person name="Satapoomin P."/>
            <person name="Huang J."/>
            <person name="Bowman M."/>
            <person name="Iovene M."/>
            <person name="Sanseverino W."/>
            <person name="Cavagnaro P."/>
            <person name="Yildiz M."/>
            <person name="Macko-Podgorni A."/>
            <person name="Moranska E."/>
            <person name="Grzebelus E."/>
            <person name="Grzebelus D."/>
            <person name="Ashrafi H."/>
            <person name="Zheng Z."/>
            <person name="Cheng S."/>
            <person name="Spooner D."/>
            <person name="Van Deynze A."/>
            <person name="Simon P."/>
        </authorList>
    </citation>
    <scope>NUCLEOTIDE SEQUENCE</scope>
    <source>
        <tissue evidence="3">Leaf</tissue>
    </source>
</reference>
<dbReference type="PANTHER" id="PTHR33431">
    <property type="entry name" value="ENABLED-LIKE PROTEIN (DUF1635)"/>
    <property type="match status" value="1"/>
</dbReference>
<feature type="region of interest" description="Disordered" evidence="2">
    <location>
        <begin position="86"/>
        <end position="132"/>
    </location>
</feature>
<feature type="coiled-coil region" evidence="1">
    <location>
        <begin position="51"/>
        <end position="78"/>
    </location>
</feature>
<organism evidence="3 4">
    <name type="scientific">Daucus carota subsp. sativus</name>
    <name type="common">Carrot</name>
    <dbReference type="NCBI Taxonomy" id="79200"/>
    <lineage>
        <taxon>Eukaryota</taxon>
        <taxon>Viridiplantae</taxon>
        <taxon>Streptophyta</taxon>
        <taxon>Embryophyta</taxon>
        <taxon>Tracheophyta</taxon>
        <taxon>Spermatophyta</taxon>
        <taxon>Magnoliopsida</taxon>
        <taxon>eudicotyledons</taxon>
        <taxon>Gunneridae</taxon>
        <taxon>Pentapetalae</taxon>
        <taxon>asterids</taxon>
        <taxon>campanulids</taxon>
        <taxon>Apiales</taxon>
        <taxon>Apiaceae</taxon>
        <taxon>Apioideae</taxon>
        <taxon>Scandiceae</taxon>
        <taxon>Daucinae</taxon>
        <taxon>Daucus</taxon>
        <taxon>Daucus sect. Daucus</taxon>
    </lineage>
</organism>
<dbReference type="Proteomes" id="UP000077755">
    <property type="component" value="Chromosome 4"/>
</dbReference>
<gene>
    <name evidence="3" type="ORF">DCAR_0415240</name>
</gene>
<evidence type="ECO:0000256" key="2">
    <source>
        <dbReference type="SAM" id="MobiDB-lite"/>
    </source>
</evidence>
<keyword evidence="4" id="KW-1185">Reference proteome</keyword>
<sequence length="247" mass="28220">MEQQSPLLSWPYYFQGKTMEELSQSLLMTTLELETTRMRAQEEMKLRDDQLLQLADMLEQTIRDRDEAQEKCQQLLFDNLLLQQQQMQPQQHFHPKTQRAPHSGISSLQDDPRNGNLSSSDCEESIVSSSSEEKDEDFYLPLLTNKPLPENGKFLQAVMKAGPLLNTILLAGPLPNWQHPPPPLDSHQIPLPPVIVPQPSLALPEHHHVHHQDSFVDVTTSNNISKFVVINKKRSFSEVIDSSTETR</sequence>
<dbReference type="Pfam" id="PF07795">
    <property type="entry name" value="DUF1635"/>
    <property type="match status" value="1"/>
</dbReference>
<name>A0AAF1AX94_DAUCS</name>
<protein>
    <submittedName>
        <fullName evidence="3">Uncharacterized protein</fullName>
    </submittedName>
</protein>
<reference evidence="3" key="2">
    <citation type="submission" date="2022-03" db="EMBL/GenBank/DDBJ databases">
        <title>Draft title - Genomic analysis of global carrot germplasm unveils the trajectory of domestication and the origin of high carotenoid orange carrot.</title>
        <authorList>
            <person name="Iorizzo M."/>
            <person name="Ellison S."/>
            <person name="Senalik D."/>
            <person name="Macko-Podgorni A."/>
            <person name="Grzebelus D."/>
            <person name="Bostan H."/>
            <person name="Rolling W."/>
            <person name="Curaba J."/>
            <person name="Simon P."/>
        </authorList>
    </citation>
    <scope>NUCLEOTIDE SEQUENCE</scope>
    <source>
        <tissue evidence="3">Leaf</tissue>
    </source>
</reference>
<dbReference type="PANTHER" id="PTHR33431:SF3">
    <property type="entry name" value="ENABLED-LIKE PROTEIN (DUF1635)"/>
    <property type="match status" value="1"/>
</dbReference>
<keyword evidence="1" id="KW-0175">Coiled coil</keyword>
<accession>A0AAF1AX94</accession>
<evidence type="ECO:0000256" key="1">
    <source>
        <dbReference type="SAM" id="Coils"/>
    </source>
</evidence>
<dbReference type="AlphaFoldDB" id="A0AAF1AX94"/>
<evidence type="ECO:0000313" key="4">
    <source>
        <dbReference type="Proteomes" id="UP000077755"/>
    </source>
</evidence>
<dbReference type="InterPro" id="IPR012862">
    <property type="entry name" value="DUF1635"/>
</dbReference>
<dbReference type="EMBL" id="CP093346">
    <property type="protein sequence ID" value="WOG95911.1"/>
    <property type="molecule type" value="Genomic_DNA"/>
</dbReference>
<evidence type="ECO:0000313" key="3">
    <source>
        <dbReference type="EMBL" id="WOG95911.1"/>
    </source>
</evidence>
<dbReference type="KEGG" id="dcr:108217981"/>